<dbReference type="Pfam" id="PF07715">
    <property type="entry name" value="Plug"/>
    <property type="match status" value="1"/>
</dbReference>
<dbReference type="PROSITE" id="PS01156">
    <property type="entry name" value="TONB_DEPENDENT_REC_2"/>
    <property type="match status" value="1"/>
</dbReference>
<evidence type="ECO:0000256" key="12">
    <source>
        <dbReference type="RuleBase" id="RU003357"/>
    </source>
</evidence>
<evidence type="ECO:0000256" key="6">
    <source>
        <dbReference type="ARBA" id="ARBA00022729"/>
    </source>
</evidence>
<feature type="short sequence motif" description="TonB C-terminal box" evidence="11">
    <location>
        <begin position="650"/>
        <end position="667"/>
    </location>
</feature>
<dbReference type="OrthoDB" id="9760333at2"/>
<keyword evidence="4 10" id="KW-1134">Transmembrane beta strand</keyword>
<dbReference type="InterPro" id="IPR036942">
    <property type="entry name" value="Beta-barrel_TonB_sf"/>
</dbReference>
<comment type="similarity">
    <text evidence="2 10 12">Belongs to the TonB-dependent receptor family.</text>
</comment>
<dbReference type="InterPro" id="IPR011276">
    <property type="entry name" value="TonB_haem/Hb_rcpt"/>
</dbReference>
<dbReference type="InterPro" id="IPR010917">
    <property type="entry name" value="TonB_rcpt_CS"/>
</dbReference>
<evidence type="ECO:0000256" key="13">
    <source>
        <dbReference type="SAM" id="SignalP"/>
    </source>
</evidence>
<evidence type="ECO:0000256" key="8">
    <source>
        <dbReference type="ARBA" id="ARBA00023136"/>
    </source>
</evidence>
<dbReference type="PANTHER" id="PTHR30069">
    <property type="entry name" value="TONB-DEPENDENT OUTER MEMBRANE RECEPTOR"/>
    <property type="match status" value="1"/>
</dbReference>
<gene>
    <name evidence="16" type="ORF">EOD42_05620</name>
</gene>
<evidence type="ECO:0000256" key="10">
    <source>
        <dbReference type="PROSITE-ProRule" id="PRU01360"/>
    </source>
</evidence>
<dbReference type="InterPro" id="IPR037066">
    <property type="entry name" value="Plug_dom_sf"/>
</dbReference>
<evidence type="ECO:0000256" key="1">
    <source>
        <dbReference type="ARBA" id="ARBA00004571"/>
    </source>
</evidence>
<evidence type="ECO:0000256" key="2">
    <source>
        <dbReference type="ARBA" id="ARBA00009810"/>
    </source>
</evidence>
<evidence type="ECO:0000256" key="5">
    <source>
        <dbReference type="ARBA" id="ARBA00022692"/>
    </source>
</evidence>
<feature type="signal peptide" evidence="13">
    <location>
        <begin position="1"/>
        <end position="27"/>
    </location>
</feature>
<dbReference type="InterPro" id="IPR039426">
    <property type="entry name" value="TonB-dep_rcpt-like"/>
</dbReference>
<dbReference type="InterPro" id="IPR006311">
    <property type="entry name" value="TAT_signal"/>
</dbReference>
<keyword evidence="17" id="KW-1185">Reference proteome</keyword>
<keyword evidence="9 10" id="KW-0998">Cell outer membrane</keyword>
<keyword evidence="5 10" id="KW-0812">Transmembrane</keyword>
<evidence type="ECO:0000313" key="17">
    <source>
        <dbReference type="Proteomes" id="UP000282957"/>
    </source>
</evidence>
<accession>A0A437MPJ2</accession>
<evidence type="ECO:0000313" key="16">
    <source>
        <dbReference type="EMBL" id="RVT99561.1"/>
    </source>
</evidence>
<comment type="subcellular location">
    <subcellularLocation>
        <location evidence="1 10">Cell outer membrane</location>
        <topology evidence="1 10">Multi-pass membrane protein</topology>
    </subcellularLocation>
</comment>
<proteinExistence type="inferred from homology"/>
<dbReference type="AlphaFoldDB" id="A0A437MPJ2"/>
<protein>
    <submittedName>
        <fullName evidence="16">TonB-dependent receptor</fullName>
    </submittedName>
</protein>
<dbReference type="InterPro" id="IPR012910">
    <property type="entry name" value="Plug_dom"/>
</dbReference>
<evidence type="ECO:0000256" key="7">
    <source>
        <dbReference type="ARBA" id="ARBA00023077"/>
    </source>
</evidence>
<dbReference type="Pfam" id="PF00593">
    <property type="entry name" value="TonB_dep_Rec_b-barrel"/>
    <property type="match status" value="1"/>
</dbReference>
<evidence type="ECO:0000256" key="3">
    <source>
        <dbReference type="ARBA" id="ARBA00022448"/>
    </source>
</evidence>
<sequence length="667" mass="72059">MTDTTFRRSLMLGASVLAMAFAAPALAQQAASGAGVQLRPVQVEGELPPENTTTIDSARLNLEGAARLDDVLRGTPGVFTRQNAQQPGVAVNIRGFEGAGRVNMSIDGVRQNFRFTGHEAAGFTYVDPNLLAGIDIARGEVTGLGGGALAGSVNFRTLNVDDVVRPGQTYGGLARLSWGTNGALFNNMMAYGVRLENAGVVGAISKRNSNLYHDGNGNIVAGTSQDLLSGLVRANVSHGSHSLSLGALFYSNYFLANSYNQQVDNRTVSANYRYNPGNPLVDLRVNAYYNQLRMNYTGGTSTSGIGRDITDDGLGFDISNVSRWNLGRIAVRSTNGVEYFHDDVRSTNGGVNPGSGTSSQLGIFTNNTFSYGIVDFTAGLRYDHYTLNGSGVTNDRVGAFNIDTSTGSLNPKFTLGVNVTNWLQPYVSWGRSMRSPTLQETMLGGSHPGTTSGSYLPNPNLRPETSQGWEMGVNLRRHALLNERDSLRLRANYFIKSVEDYIAASYLTASRAFQYTNIAGRTQVQGFEVELGYDAGFVFGGINYTNMRSSIPTQVPGLGASQYMPDHVLSVDAGMRFLRERLTVGARYNYVSAGPVATLNSSFTGATATEGGKPYNIVNLFTNYRVTDNWDVSFRITNLLNESYTPFLSTTGNGQGRTFYLATQIRF</sequence>
<dbReference type="NCBIfam" id="TIGR01785">
    <property type="entry name" value="TonB-hemin"/>
    <property type="match status" value="1"/>
</dbReference>
<dbReference type="GO" id="GO:0044718">
    <property type="term" value="P:siderophore transmembrane transport"/>
    <property type="evidence" value="ECO:0007669"/>
    <property type="project" value="TreeGrafter"/>
</dbReference>
<dbReference type="PROSITE" id="PS52016">
    <property type="entry name" value="TONB_DEPENDENT_REC_3"/>
    <property type="match status" value="1"/>
</dbReference>
<dbReference type="Gene3D" id="2.170.130.10">
    <property type="entry name" value="TonB-dependent receptor, plug domain"/>
    <property type="match status" value="1"/>
</dbReference>
<dbReference type="Proteomes" id="UP000282957">
    <property type="component" value="Unassembled WGS sequence"/>
</dbReference>
<evidence type="ECO:0000259" key="14">
    <source>
        <dbReference type="Pfam" id="PF00593"/>
    </source>
</evidence>
<evidence type="ECO:0000256" key="9">
    <source>
        <dbReference type="ARBA" id="ARBA00023237"/>
    </source>
</evidence>
<dbReference type="GO" id="GO:0015232">
    <property type="term" value="F:heme transmembrane transporter activity"/>
    <property type="evidence" value="ECO:0007669"/>
    <property type="project" value="InterPro"/>
</dbReference>
<dbReference type="SUPFAM" id="SSF56935">
    <property type="entry name" value="Porins"/>
    <property type="match status" value="1"/>
</dbReference>
<comment type="caution">
    <text evidence="16">The sequence shown here is derived from an EMBL/GenBank/DDBJ whole genome shotgun (WGS) entry which is preliminary data.</text>
</comment>
<dbReference type="RefSeq" id="WP_127786455.1">
    <property type="nucleotide sequence ID" value="NZ_SACL01000001.1"/>
</dbReference>
<keyword evidence="7 12" id="KW-0798">TonB box</keyword>
<reference evidence="16 17" key="1">
    <citation type="submission" date="2019-01" db="EMBL/GenBank/DDBJ databases">
        <authorList>
            <person name="Chen W.-M."/>
        </authorList>
    </citation>
    <scope>NUCLEOTIDE SEQUENCE [LARGE SCALE GENOMIC DNA]</scope>
    <source>
        <strain evidence="16 17">CCP-6</strain>
    </source>
</reference>
<dbReference type="PROSITE" id="PS51318">
    <property type="entry name" value="TAT"/>
    <property type="match status" value="1"/>
</dbReference>
<feature type="chain" id="PRO_5019167957" evidence="13">
    <location>
        <begin position="28"/>
        <end position="667"/>
    </location>
</feature>
<keyword evidence="6 13" id="KW-0732">Signal</keyword>
<feature type="domain" description="TonB-dependent receptor-like beta-barrel" evidence="14">
    <location>
        <begin position="241"/>
        <end position="639"/>
    </location>
</feature>
<name>A0A437MPJ2_9PROT</name>
<dbReference type="EMBL" id="SACL01000001">
    <property type="protein sequence ID" value="RVT99561.1"/>
    <property type="molecule type" value="Genomic_DNA"/>
</dbReference>
<dbReference type="GO" id="GO:0009279">
    <property type="term" value="C:cell outer membrane"/>
    <property type="evidence" value="ECO:0007669"/>
    <property type="project" value="UniProtKB-SubCell"/>
</dbReference>
<organism evidence="16 17">
    <name type="scientific">Rhodovarius crocodyli</name>
    <dbReference type="NCBI Taxonomy" id="1979269"/>
    <lineage>
        <taxon>Bacteria</taxon>
        <taxon>Pseudomonadati</taxon>
        <taxon>Pseudomonadota</taxon>
        <taxon>Alphaproteobacteria</taxon>
        <taxon>Acetobacterales</taxon>
        <taxon>Roseomonadaceae</taxon>
        <taxon>Rhodovarius</taxon>
    </lineage>
</organism>
<evidence type="ECO:0000259" key="15">
    <source>
        <dbReference type="Pfam" id="PF07715"/>
    </source>
</evidence>
<dbReference type="GO" id="GO:0015344">
    <property type="term" value="F:siderophore uptake transmembrane transporter activity"/>
    <property type="evidence" value="ECO:0007669"/>
    <property type="project" value="TreeGrafter"/>
</dbReference>
<keyword evidence="16" id="KW-0675">Receptor</keyword>
<evidence type="ECO:0000256" key="4">
    <source>
        <dbReference type="ARBA" id="ARBA00022452"/>
    </source>
</evidence>
<keyword evidence="8 10" id="KW-0472">Membrane</keyword>
<dbReference type="Gene3D" id="2.40.170.20">
    <property type="entry name" value="TonB-dependent receptor, beta-barrel domain"/>
    <property type="match status" value="1"/>
</dbReference>
<keyword evidence="3 10" id="KW-0813">Transport</keyword>
<dbReference type="InterPro" id="IPR000531">
    <property type="entry name" value="Beta-barrel_TonB"/>
</dbReference>
<dbReference type="PANTHER" id="PTHR30069:SF41">
    <property type="entry name" value="HEME_HEMOPEXIN UTILIZATION PROTEIN C"/>
    <property type="match status" value="1"/>
</dbReference>
<evidence type="ECO:0000256" key="11">
    <source>
        <dbReference type="PROSITE-ProRule" id="PRU10144"/>
    </source>
</evidence>
<feature type="domain" description="TonB-dependent receptor plug" evidence="15">
    <location>
        <begin position="49"/>
        <end position="151"/>
    </location>
</feature>